<dbReference type="RefSeq" id="WP_154724847.1">
    <property type="nucleotide sequence ID" value="NZ_CBTK010000128.1"/>
</dbReference>
<keyword evidence="2" id="KW-1185">Reference proteome</keyword>
<dbReference type="Proteomes" id="UP000019184">
    <property type="component" value="Unassembled WGS sequence"/>
</dbReference>
<proteinExistence type="predicted"/>
<dbReference type="EMBL" id="CBTK010000128">
    <property type="protein sequence ID" value="CDH45174.1"/>
    <property type="molecule type" value="Genomic_DNA"/>
</dbReference>
<sequence>MQKSLPFLENPPLKPAIWEHLDDGQRAVVLGKLAQLIAKTATVETKPEAPRHE</sequence>
<evidence type="ECO:0000313" key="1">
    <source>
        <dbReference type="EMBL" id="CDH45174.1"/>
    </source>
</evidence>
<accession>A0A7U7GBS0</accession>
<gene>
    <name evidence="1" type="ORF">BN874_2130007</name>
</gene>
<dbReference type="AlphaFoldDB" id="A0A7U7GBS0"/>
<protein>
    <submittedName>
        <fullName evidence="1">Uncharacterized protein</fullName>
    </submittedName>
</protein>
<organism evidence="1 2">
    <name type="scientific">Candidatus Contendobacter odensis Run_B_J11</name>
    <dbReference type="NCBI Taxonomy" id="1400861"/>
    <lineage>
        <taxon>Bacteria</taxon>
        <taxon>Pseudomonadati</taxon>
        <taxon>Pseudomonadota</taxon>
        <taxon>Gammaproteobacteria</taxon>
        <taxon>Candidatus Competibacteraceae</taxon>
        <taxon>Candidatus Contendibacter</taxon>
    </lineage>
</organism>
<comment type="caution">
    <text evidence="1">The sequence shown here is derived from an EMBL/GenBank/DDBJ whole genome shotgun (WGS) entry which is preliminary data.</text>
</comment>
<evidence type="ECO:0000313" key="2">
    <source>
        <dbReference type="Proteomes" id="UP000019184"/>
    </source>
</evidence>
<name>A0A7U7GBS0_9GAMM</name>
<reference evidence="1 2" key="1">
    <citation type="journal article" date="2014" name="ISME J.">
        <title>Candidatus Competibacter-lineage genomes retrieved from metagenomes reveal functional metabolic diversity.</title>
        <authorList>
            <person name="McIlroy S.J."/>
            <person name="Albertsen M."/>
            <person name="Andresen E.K."/>
            <person name="Saunders A.M."/>
            <person name="Kristiansen R."/>
            <person name="Stokholm-Bjerregaard M."/>
            <person name="Nielsen K.L."/>
            <person name="Nielsen P.H."/>
        </authorList>
    </citation>
    <scope>NUCLEOTIDE SEQUENCE [LARGE SCALE GENOMIC DNA]</scope>
    <source>
        <strain evidence="1 2">Run_B_J11</strain>
    </source>
</reference>